<comment type="caution">
    <text evidence="1">The sequence shown here is derived from an EMBL/GenBank/DDBJ whole genome shotgun (WGS) entry which is preliminary data.</text>
</comment>
<sequence>MPGMLAGAAATGVEGGAGAVAVVGAELVAQPLNSPAKAPAASNKYLRLVIEDGNGGKKRVAGILTPWISE</sequence>
<gene>
    <name evidence="1" type="ORF">GCM10023185_13030</name>
</gene>
<organism evidence="1 2">
    <name type="scientific">Hymenobacter saemangeumensis</name>
    <dbReference type="NCBI Taxonomy" id="1084522"/>
    <lineage>
        <taxon>Bacteria</taxon>
        <taxon>Pseudomonadati</taxon>
        <taxon>Bacteroidota</taxon>
        <taxon>Cytophagia</taxon>
        <taxon>Cytophagales</taxon>
        <taxon>Hymenobacteraceae</taxon>
        <taxon>Hymenobacter</taxon>
    </lineage>
</organism>
<dbReference type="EMBL" id="BAABGZ010000013">
    <property type="protein sequence ID" value="GAA4352912.1"/>
    <property type="molecule type" value="Genomic_DNA"/>
</dbReference>
<proteinExistence type="predicted"/>
<evidence type="ECO:0000313" key="1">
    <source>
        <dbReference type="EMBL" id="GAA4352912.1"/>
    </source>
</evidence>
<keyword evidence="2" id="KW-1185">Reference proteome</keyword>
<evidence type="ECO:0000313" key="2">
    <source>
        <dbReference type="Proteomes" id="UP001501153"/>
    </source>
</evidence>
<name>A0ABP8I7D7_9BACT</name>
<reference evidence="2" key="1">
    <citation type="journal article" date="2019" name="Int. J. Syst. Evol. Microbiol.">
        <title>The Global Catalogue of Microorganisms (GCM) 10K type strain sequencing project: providing services to taxonomists for standard genome sequencing and annotation.</title>
        <authorList>
            <consortium name="The Broad Institute Genomics Platform"/>
            <consortium name="The Broad Institute Genome Sequencing Center for Infectious Disease"/>
            <person name="Wu L."/>
            <person name="Ma J."/>
        </authorList>
    </citation>
    <scope>NUCLEOTIDE SEQUENCE [LARGE SCALE GENOMIC DNA]</scope>
    <source>
        <strain evidence="2">JCM 17923</strain>
    </source>
</reference>
<accession>A0ABP8I7D7</accession>
<protein>
    <submittedName>
        <fullName evidence="1">Uncharacterized protein</fullName>
    </submittedName>
</protein>
<dbReference type="Proteomes" id="UP001501153">
    <property type="component" value="Unassembled WGS sequence"/>
</dbReference>